<evidence type="ECO:0000259" key="12">
    <source>
        <dbReference type="PROSITE" id="PS50222"/>
    </source>
</evidence>
<dbReference type="GO" id="GO:0016460">
    <property type="term" value="C:myosin II complex"/>
    <property type="evidence" value="ECO:0007669"/>
    <property type="project" value="TreeGrafter"/>
</dbReference>
<dbReference type="InterPro" id="IPR050230">
    <property type="entry name" value="CALM/Myosin/TropC-like"/>
</dbReference>
<dbReference type="EMBL" id="LDAU01000056">
    <property type="protein sequence ID" value="KRX08978.1"/>
    <property type="molecule type" value="Genomic_DNA"/>
</dbReference>
<evidence type="ECO:0000256" key="9">
    <source>
        <dbReference type="ARBA" id="ARBA00023212"/>
    </source>
</evidence>
<evidence type="ECO:0000256" key="3">
    <source>
        <dbReference type="ARBA" id="ARBA00020786"/>
    </source>
</evidence>
<comment type="similarity">
    <text evidence="2">Belongs to the centrin family.</text>
</comment>
<protein>
    <recommendedName>
        <fullName evidence="3">Calmodulin</fullName>
    </recommendedName>
</protein>
<dbReference type="SUPFAM" id="SSF47473">
    <property type="entry name" value="EF-hand"/>
    <property type="match status" value="1"/>
</dbReference>
<dbReference type="OrthoDB" id="443458at2759"/>
<dbReference type="PANTHER" id="PTHR23048:SF0">
    <property type="entry name" value="CALMODULIN LIKE 3"/>
    <property type="match status" value="1"/>
</dbReference>
<sequence length="255" mass="29532">MEQSKRSGYSQNQQNESEEFKCQPKQSKYIFNSGYNERKWLKNRGKEDYIDFKDDQILELRKYFRSLDADDSGSIGVEELEDPLIAVGLAQTRQEVQALIDSVDDDKSGQIEFNEFLQIMSGRLGKKGDKSENEKKLIFEFFKKMSTGQLSDDMDKNIPFRLNVSTYRRRKILEAIMQKDTDKGNKGMKILNAFKKQINTIKQLERGNNDENLDDLHDQSTIGNGNKGFPKMARIVKPNDRVLIKPKTTNIQNNK</sequence>
<evidence type="ECO:0000256" key="1">
    <source>
        <dbReference type="ARBA" id="ARBA00004245"/>
    </source>
</evidence>
<feature type="domain" description="EF-hand" evidence="12">
    <location>
        <begin position="55"/>
        <end position="90"/>
    </location>
</feature>
<organism evidence="13 14">
    <name type="scientific">Pseudocohnilembus persalinus</name>
    <name type="common">Ciliate</name>
    <dbReference type="NCBI Taxonomy" id="266149"/>
    <lineage>
        <taxon>Eukaryota</taxon>
        <taxon>Sar</taxon>
        <taxon>Alveolata</taxon>
        <taxon>Ciliophora</taxon>
        <taxon>Intramacronucleata</taxon>
        <taxon>Oligohymenophorea</taxon>
        <taxon>Scuticociliatia</taxon>
        <taxon>Philasterida</taxon>
        <taxon>Pseudocohnilembidae</taxon>
        <taxon>Pseudocohnilembus</taxon>
    </lineage>
</organism>
<dbReference type="InParanoid" id="A0A0V0R396"/>
<evidence type="ECO:0000256" key="8">
    <source>
        <dbReference type="ARBA" id="ARBA00022990"/>
    </source>
</evidence>
<dbReference type="Pfam" id="PF13499">
    <property type="entry name" value="EF-hand_7"/>
    <property type="match status" value="1"/>
</dbReference>
<evidence type="ECO:0000256" key="7">
    <source>
        <dbReference type="ARBA" id="ARBA00022837"/>
    </source>
</evidence>
<evidence type="ECO:0000313" key="13">
    <source>
        <dbReference type="EMBL" id="KRX08978.1"/>
    </source>
</evidence>
<gene>
    <name evidence="13" type="ORF">PPERSA_08181</name>
</gene>
<dbReference type="Proteomes" id="UP000054937">
    <property type="component" value="Unassembled WGS sequence"/>
</dbReference>
<evidence type="ECO:0000256" key="6">
    <source>
        <dbReference type="ARBA" id="ARBA00022737"/>
    </source>
</evidence>
<dbReference type="GO" id="GO:0005509">
    <property type="term" value="F:calcium ion binding"/>
    <property type="evidence" value="ECO:0007669"/>
    <property type="project" value="InterPro"/>
</dbReference>
<dbReference type="PROSITE" id="PS00018">
    <property type="entry name" value="EF_HAND_1"/>
    <property type="match status" value="2"/>
</dbReference>
<dbReference type="InterPro" id="IPR011992">
    <property type="entry name" value="EF-hand-dom_pair"/>
</dbReference>
<comment type="caution">
    <text evidence="13">The sequence shown here is derived from an EMBL/GenBank/DDBJ whole genome shotgun (WGS) entry which is preliminary data.</text>
</comment>
<dbReference type="AlphaFoldDB" id="A0A0V0R396"/>
<comment type="function">
    <text evidence="10">Plays a fundamental role in microtubule organizing center structure and function. Component of the infraciliary lattice (ICL) and the ciliary basal bodies.</text>
</comment>
<dbReference type="Gene3D" id="1.10.238.10">
    <property type="entry name" value="EF-hand"/>
    <property type="match status" value="1"/>
</dbReference>
<dbReference type="InterPro" id="IPR018247">
    <property type="entry name" value="EF_Hand_1_Ca_BS"/>
</dbReference>
<keyword evidence="7" id="KW-0106">Calcium</keyword>
<feature type="domain" description="EF-hand" evidence="12">
    <location>
        <begin position="91"/>
        <end position="126"/>
    </location>
</feature>
<dbReference type="FunFam" id="1.10.238.10:FF:000178">
    <property type="entry name" value="Calmodulin-2 A"/>
    <property type="match status" value="1"/>
</dbReference>
<evidence type="ECO:0000256" key="4">
    <source>
        <dbReference type="ARBA" id="ARBA00022490"/>
    </source>
</evidence>
<evidence type="ECO:0000256" key="2">
    <source>
        <dbReference type="ARBA" id="ARBA00005253"/>
    </source>
</evidence>
<accession>A0A0V0R396</accession>
<evidence type="ECO:0000256" key="5">
    <source>
        <dbReference type="ARBA" id="ARBA00022723"/>
    </source>
</evidence>
<dbReference type="InterPro" id="IPR002048">
    <property type="entry name" value="EF_hand_dom"/>
</dbReference>
<evidence type="ECO:0000256" key="10">
    <source>
        <dbReference type="ARBA" id="ARBA00025692"/>
    </source>
</evidence>
<dbReference type="OMA" id="THGKEDY"/>
<keyword evidence="8" id="KW-0007">Acetylation</keyword>
<feature type="compositionally biased region" description="Polar residues" evidence="11">
    <location>
        <begin position="1"/>
        <end position="15"/>
    </location>
</feature>
<keyword evidence="5" id="KW-0479">Metal-binding</keyword>
<comment type="subcellular location">
    <subcellularLocation>
        <location evidence="1">Cytoplasm</location>
        <location evidence="1">Cytoskeleton</location>
    </subcellularLocation>
</comment>
<keyword evidence="14" id="KW-1185">Reference proteome</keyword>
<keyword evidence="9" id="KW-0206">Cytoskeleton</keyword>
<dbReference type="CDD" id="cd00051">
    <property type="entry name" value="EFh"/>
    <property type="match status" value="1"/>
</dbReference>
<name>A0A0V0R396_PSEPJ</name>
<keyword evidence="6" id="KW-0677">Repeat</keyword>
<dbReference type="PANTHER" id="PTHR23048">
    <property type="entry name" value="MYOSIN LIGHT CHAIN 1, 3"/>
    <property type="match status" value="1"/>
</dbReference>
<evidence type="ECO:0000313" key="14">
    <source>
        <dbReference type="Proteomes" id="UP000054937"/>
    </source>
</evidence>
<reference evidence="13 14" key="1">
    <citation type="journal article" date="2015" name="Sci. Rep.">
        <title>Genome of the facultative scuticociliatosis pathogen Pseudocohnilembus persalinus provides insight into its virulence through horizontal gene transfer.</title>
        <authorList>
            <person name="Xiong J."/>
            <person name="Wang G."/>
            <person name="Cheng J."/>
            <person name="Tian M."/>
            <person name="Pan X."/>
            <person name="Warren A."/>
            <person name="Jiang C."/>
            <person name="Yuan D."/>
            <person name="Miao W."/>
        </authorList>
    </citation>
    <scope>NUCLEOTIDE SEQUENCE [LARGE SCALE GENOMIC DNA]</scope>
    <source>
        <strain evidence="13">36N120E</strain>
    </source>
</reference>
<dbReference type="SMART" id="SM00054">
    <property type="entry name" value="EFh"/>
    <property type="match status" value="2"/>
</dbReference>
<evidence type="ECO:0000256" key="11">
    <source>
        <dbReference type="SAM" id="MobiDB-lite"/>
    </source>
</evidence>
<dbReference type="PROSITE" id="PS50222">
    <property type="entry name" value="EF_HAND_2"/>
    <property type="match status" value="2"/>
</dbReference>
<feature type="region of interest" description="Disordered" evidence="11">
    <location>
        <begin position="1"/>
        <end position="23"/>
    </location>
</feature>
<keyword evidence="4" id="KW-0963">Cytoplasm</keyword>
<proteinExistence type="inferred from homology"/>